<feature type="domain" description="SnoaL-like" evidence="1">
    <location>
        <begin position="6"/>
        <end position="130"/>
    </location>
</feature>
<dbReference type="Pfam" id="PF13577">
    <property type="entry name" value="SnoaL_4"/>
    <property type="match status" value="1"/>
</dbReference>
<reference evidence="2 3" key="1">
    <citation type="submission" date="2019-08" db="EMBL/GenBank/DDBJ databases">
        <title>Identification of a novel species of the genus Boseongicola.</title>
        <authorList>
            <person name="Zhang X.-Q."/>
        </authorList>
    </citation>
    <scope>NUCLEOTIDE SEQUENCE [LARGE SCALE GENOMIC DNA]</scope>
    <source>
        <strain evidence="2 3">HY14</strain>
    </source>
</reference>
<protein>
    <submittedName>
        <fullName evidence="2">Nuclear transport factor 2 family protein</fullName>
    </submittedName>
</protein>
<dbReference type="AlphaFoldDB" id="A0A5D0RNR7"/>
<evidence type="ECO:0000313" key="2">
    <source>
        <dbReference type="EMBL" id="TYB83237.1"/>
    </source>
</evidence>
<dbReference type="InterPro" id="IPR037401">
    <property type="entry name" value="SnoaL-like"/>
</dbReference>
<dbReference type="Gene3D" id="3.10.450.50">
    <property type="match status" value="1"/>
</dbReference>
<organism evidence="2 3">
    <name type="scientific">Maritimibacter fusiformis</name>
    <dbReference type="NCBI Taxonomy" id="2603819"/>
    <lineage>
        <taxon>Bacteria</taxon>
        <taxon>Pseudomonadati</taxon>
        <taxon>Pseudomonadota</taxon>
        <taxon>Alphaproteobacteria</taxon>
        <taxon>Rhodobacterales</taxon>
        <taxon>Roseobacteraceae</taxon>
        <taxon>Maritimibacter</taxon>
    </lineage>
</organism>
<dbReference type="Proteomes" id="UP000322080">
    <property type="component" value="Unassembled WGS sequence"/>
</dbReference>
<dbReference type="InterPro" id="IPR032710">
    <property type="entry name" value="NTF2-like_dom_sf"/>
</dbReference>
<gene>
    <name evidence="2" type="ORF">FVF75_03395</name>
</gene>
<dbReference type="SUPFAM" id="SSF54427">
    <property type="entry name" value="NTF2-like"/>
    <property type="match status" value="1"/>
</dbReference>
<evidence type="ECO:0000313" key="3">
    <source>
        <dbReference type="Proteomes" id="UP000322080"/>
    </source>
</evidence>
<proteinExistence type="predicted"/>
<name>A0A5D0RNR7_9RHOB</name>
<keyword evidence="3" id="KW-1185">Reference proteome</keyword>
<evidence type="ECO:0000259" key="1">
    <source>
        <dbReference type="Pfam" id="PF13577"/>
    </source>
</evidence>
<dbReference type="RefSeq" id="WP_148376327.1">
    <property type="nucleotide sequence ID" value="NZ_VSIY01000003.1"/>
</dbReference>
<comment type="caution">
    <text evidence="2">The sequence shown here is derived from an EMBL/GenBank/DDBJ whole genome shotgun (WGS) entry which is preliminary data.</text>
</comment>
<accession>A0A5D0RNR7</accession>
<sequence length="156" mass="17731">MTDIERLVAIEEIRNLVARRLRAMDEKRWADYEAMHAEDHVSDTYGGEPAVGAKANTARLAEVLGHIASVHHAHTPELTITGPDTAEGVWAMEDMLFWTQGDTEHWLHGFGHYHERYRKGPDGWQFVYRRLTRLRVNTSDGANLGDLNARKPEGSQ</sequence>
<dbReference type="EMBL" id="VSIY01000003">
    <property type="protein sequence ID" value="TYB83237.1"/>
    <property type="molecule type" value="Genomic_DNA"/>
</dbReference>